<comment type="similarity">
    <text evidence="2">Belongs to the APC15 family.</text>
</comment>
<evidence type="ECO:0000313" key="8">
    <source>
        <dbReference type="Proteomes" id="UP001497623"/>
    </source>
</evidence>
<protein>
    <recommendedName>
        <fullName evidence="9">Anaphase-promoting complex subunit 15</fullName>
    </recommendedName>
</protein>
<keyword evidence="8" id="KW-1185">Reference proteome</keyword>
<feature type="non-terminal residue" evidence="7">
    <location>
        <position position="1"/>
    </location>
</feature>
<name>A0AAV2SIV0_MEGNR</name>
<dbReference type="GO" id="GO:0090266">
    <property type="term" value="P:regulation of mitotic cell cycle spindle assembly checkpoint"/>
    <property type="evidence" value="ECO:0007669"/>
    <property type="project" value="InterPro"/>
</dbReference>
<evidence type="ECO:0000256" key="2">
    <source>
        <dbReference type="ARBA" id="ARBA00009618"/>
    </source>
</evidence>
<dbReference type="PANTHER" id="PTHR22526:SF2">
    <property type="entry name" value="ANAPHASE PROMOTING COMPLEX C SUBUNIT 15, PSEUDOGENE-RELATED"/>
    <property type="match status" value="1"/>
</dbReference>
<proteinExistence type="inferred from homology"/>
<evidence type="ECO:0000256" key="6">
    <source>
        <dbReference type="SAM" id="MobiDB-lite"/>
    </source>
</evidence>
<sequence>RRENRMAQPAIFPSLTPRLVDPAWFDVDKPVDLAQELKEQEQIYQNQILEIQQKGNQILPIGKSATEQYSEEEDDDDNDDYDDDDNDDDEEEDDDSEMNDDYSDPMIH</sequence>
<dbReference type="PANTHER" id="PTHR22526">
    <property type="entry name" value="ANAPHASE PROMOTING COMPLEX C SUBUNIT 15, PSEUDOGENE-RELATED"/>
    <property type="match status" value="1"/>
</dbReference>
<dbReference type="GO" id="GO:0051301">
    <property type="term" value="P:cell division"/>
    <property type="evidence" value="ECO:0007669"/>
    <property type="project" value="UniProtKB-KW"/>
</dbReference>
<keyword evidence="3" id="KW-0132">Cell division</keyword>
<feature type="region of interest" description="Disordered" evidence="6">
    <location>
        <begin position="58"/>
        <end position="108"/>
    </location>
</feature>
<accession>A0AAV2SIV0</accession>
<reference evidence="7 8" key="1">
    <citation type="submission" date="2024-05" db="EMBL/GenBank/DDBJ databases">
        <authorList>
            <person name="Wallberg A."/>
        </authorList>
    </citation>
    <scope>NUCLEOTIDE SEQUENCE [LARGE SCALE GENOMIC DNA]</scope>
</reference>
<evidence type="ECO:0000313" key="7">
    <source>
        <dbReference type="EMBL" id="CAL4195333.1"/>
    </source>
</evidence>
<dbReference type="Pfam" id="PF15243">
    <property type="entry name" value="ANAPC15"/>
    <property type="match status" value="1"/>
</dbReference>
<keyword evidence="5" id="KW-0131">Cell cycle</keyword>
<keyword evidence="4" id="KW-0498">Mitosis</keyword>
<evidence type="ECO:0000256" key="5">
    <source>
        <dbReference type="ARBA" id="ARBA00023306"/>
    </source>
</evidence>
<evidence type="ECO:0000256" key="3">
    <source>
        <dbReference type="ARBA" id="ARBA00022618"/>
    </source>
</evidence>
<evidence type="ECO:0008006" key="9">
    <source>
        <dbReference type="Google" id="ProtNLM"/>
    </source>
</evidence>
<dbReference type="Proteomes" id="UP001497623">
    <property type="component" value="Unassembled WGS sequence"/>
</dbReference>
<dbReference type="GO" id="GO:0005680">
    <property type="term" value="C:anaphase-promoting complex"/>
    <property type="evidence" value="ECO:0007669"/>
    <property type="project" value="InterPro"/>
</dbReference>
<comment type="pathway">
    <text evidence="1">Protein modification; protein ubiquitination.</text>
</comment>
<evidence type="ECO:0000256" key="1">
    <source>
        <dbReference type="ARBA" id="ARBA00004906"/>
    </source>
</evidence>
<feature type="compositionally biased region" description="Acidic residues" evidence="6">
    <location>
        <begin position="69"/>
        <end position="108"/>
    </location>
</feature>
<comment type="caution">
    <text evidence="7">The sequence shown here is derived from an EMBL/GenBank/DDBJ whole genome shotgun (WGS) entry which is preliminary data.</text>
</comment>
<dbReference type="EMBL" id="CAXKWB010071653">
    <property type="protein sequence ID" value="CAL4195333.1"/>
    <property type="molecule type" value="Genomic_DNA"/>
</dbReference>
<dbReference type="AlphaFoldDB" id="A0AAV2SIV0"/>
<organism evidence="7 8">
    <name type="scientific">Meganyctiphanes norvegica</name>
    <name type="common">Northern krill</name>
    <name type="synonym">Thysanopoda norvegica</name>
    <dbReference type="NCBI Taxonomy" id="48144"/>
    <lineage>
        <taxon>Eukaryota</taxon>
        <taxon>Metazoa</taxon>
        <taxon>Ecdysozoa</taxon>
        <taxon>Arthropoda</taxon>
        <taxon>Crustacea</taxon>
        <taxon>Multicrustacea</taxon>
        <taxon>Malacostraca</taxon>
        <taxon>Eumalacostraca</taxon>
        <taxon>Eucarida</taxon>
        <taxon>Euphausiacea</taxon>
        <taxon>Euphausiidae</taxon>
        <taxon>Meganyctiphanes</taxon>
    </lineage>
</organism>
<evidence type="ECO:0000256" key="4">
    <source>
        <dbReference type="ARBA" id="ARBA00022776"/>
    </source>
</evidence>
<dbReference type="InterPro" id="IPR026182">
    <property type="entry name" value="ANAPC15"/>
</dbReference>
<gene>
    <name evidence="7" type="ORF">MNOR_LOCUS37036</name>
</gene>